<sequence>MSKFDLPSEVRNVADAVHAIIAECDRVASRADGLMAQRNEAEAIRTAARERLLRAELEGASDKAAEKDLRTADETLARLEGLTSAVGTMKADLAERLQKAAEEYRAALNRWAGAREREVQEQFKKAVAGLAPIVAEFNGLRNIRSGNFTEVRIGGFAGVETEFLRGIDRDAGESTSAVAAVNLAIESRIRRLKPVEAKRFPASPLMVA</sequence>
<proteinExistence type="predicted"/>
<evidence type="ECO:0000313" key="1">
    <source>
        <dbReference type="EMBL" id="SER58217.1"/>
    </source>
</evidence>
<dbReference type="EMBL" id="FOFG01000027">
    <property type="protein sequence ID" value="SER58217.1"/>
    <property type="molecule type" value="Genomic_DNA"/>
</dbReference>
<organism evidence="1 2">
    <name type="scientific">Faunimonas pinastri</name>
    <dbReference type="NCBI Taxonomy" id="1855383"/>
    <lineage>
        <taxon>Bacteria</taxon>
        <taxon>Pseudomonadati</taxon>
        <taxon>Pseudomonadota</taxon>
        <taxon>Alphaproteobacteria</taxon>
        <taxon>Hyphomicrobiales</taxon>
        <taxon>Afifellaceae</taxon>
        <taxon>Faunimonas</taxon>
    </lineage>
</organism>
<dbReference type="STRING" id="1855383.SAMN05216548_1278"/>
<protein>
    <submittedName>
        <fullName evidence="1">Uncharacterized protein</fullName>
    </submittedName>
</protein>
<accession>A0A1H9QCR0</accession>
<evidence type="ECO:0000313" key="2">
    <source>
        <dbReference type="Proteomes" id="UP000199647"/>
    </source>
</evidence>
<reference evidence="1 2" key="1">
    <citation type="submission" date="2016-10" db="EMBL/GenBank/DDBJ databases">
        <authorList>
            <person name="de Groot N.N."/>
        </authorList>
    </citation>
    <scope>NUCLEOTIDE SEQUENCE [LARGE SCALE GENOMIC DNA]</scope>
    <source>
        <strain evidence="1 2">A52C2</strain>
    </source>
</reference>
<dbReference type="RefSeq" id="WP_092499852.1">
    <property type="nucleotide sequence ID" value="NZ_FOFG01000027.1"/>
</dbReference>
<gene>
    <name evidence="1" type="ORF">SAMN05216548_1278</name>
</gene>
<dbReference type="AlphaFoldDB" id="A0A1H9QCR0"/>
<name>A0A1H9QCR0_9HYPH</name>
<keyword evidence="2" id="KW-1185">Reference proteome</keyword>
<dbReference type="Proteomes" id="UP000199647">
    <property type="component" value="Unassembled WGS sequence"/>
</dbReference>